<evidence type="ECO:0000256" key="1">
    <source>
        <dbReference type="ARBA" id="ARBA00004141"/>
    </source>
</evidence>
<keyword evidence="2" id="KW-0349">Heme</keyword>
<dbReference type="PANTHER" id="PTHR10978:SF5">
    <property type="entry name" value="SUCCINATE DEHYDROGENASE CYTOCHROME B560 SUBUNIT, MITOCHONDRIAL"/>
    <property type="match status" value="1"/>
</dbReference>
<dbReference type="GO" id="GO:0046872">
    <property type="term" value="F:metal ion binding"/>
    <property type="evidence" value="ECO:0007669"/>
    <property type="project" value="UniProtKB-KW"/>
</dbReference>
<evidence type="ECO:0000256" key="2">
    <source>
        <dbReference type="ARBA" id="ARBA00022617"/>
    </source>
</evidence>
<organism evidence="9 10">
    <name type="scientific">Strongylocentrotus purpuratus</name>
    <name type="common">Purple sea urchin</name>
    <dbReference type="NCBI Taxonomy" id="7668"/>
    <lineage>
        <taxon>Eukaryota</taxon>
        <taxon>Metazoa</taxon>
        <taxon>Echinodermata</taxon>
        <taxon>Eleutherozoa</taxon>
        <taxon>Echinozoa</taxon>
        <taxon>Echinoidea</taxon>
        <taxon>Euechinoidea</taxon>
        <taxon>Echinacea</taxon>
        <taxon>Camarodonta</taxon>
        <taxon>Echinidea</taxon>
        <taxon>Strongylocentrotidae</taxon>
        <taxon>Strongylocentrotus</taxon>
    </lineage>
</organism>
<accession>A0A7M7ND88</accession>
<dbReference type="GO" id="GO:0045273">
    <property type="term" value="C:respiratory chain complex II (succinate dehydrogenase)"/>
    <property type="evidence" value="ECO:0000318"/>
    <property type="project" value="GO_Central"/>
</dbReference>
<dbReference type="InterPro" id="IPR034804">
    <property type="entry name" value="SQR/QFR_C/D"/>
</dbReference>
<dbReference type="FunFam" id="1.20.1300.10:FF:000011">
    <property type="entry name" value="Succinate dehydrogenase cytochrome b560 subunit"/>
    <property type="match status" value="1"/>
</dbReference>
<dbReference type="CDD" id="cd03499">
    <property type="entry name" value="SQR_TypeC_SdhC"/>
    <property type="match status" value="1"/>
</dbReference>
<dbReference type="GO" id="GO:0009055">
    <property type="term" value="F:electron transfer activity"/>
    <property type="evidence" value="ECO:0007669"/>
    <property type="project" value="InterPro"/>
</dbReference>
<dbReference type="Gene3D" id="1.20.5.540">
    <property type="entry name" value="Single helix bin"/>
    <property type="match status" value="1"/>
</dbReference>
<keyword evidence="3 8" id="KW-0812">Transmembrane</keyword>
<sequence>MAAEKYDINCELDNFLQELLRNFDEITAMALLLRGVCRNHQLLARMQPMMTSRVTMSMTAKQEQDKFWDTNKRLNRPMSPHLTIYSPQVTSMLSITHRGTGVGLTVGIYALGLSMSVLPHDFAHYLEMIKALSFGPSLLFLTKMAIVWPVAFHSLNGVRHLAWDTGYGYDIKTLYKTGYFVLGLSFVITAGIAML</sequence>
<feature type="transmembrane region" description="Helical" evidence="8">
    <location>
        <begin position="173"/>
        <end position="194"/>
    </location>
</feature>
<dbReference type="EnsemblMetazoa" id="XM_030977536">
    <property type="protein sequence ID" value="XP_030833396"/>
    <property type="gene ID" value="LOC577495"/>
</dbReference>
<protein>
    <recommendedName>
        <fullName evidence="11">Succinate dehydrogenase cytochrome b560 subunit, mitochondrial</fullName>
    </recommendedName>
</protein>
<dbReference type="InterPro" id="IPR014314">
    <property type="entry name" value="Succ_DH_cytb556"/>
</dbReference>
<evidence type="ECO:0000313" key="9">
    <source>
        <dbReference type="EnsemblMetazoa" id="XP_030833396"/>
    </source>
</evidence>
<dbReference type="OrthoDB" id="588261at2759"/>
<dbReference type="RefSeq" id="XP_030833396.1">
    <property type="nucleotide sequence ID" value="XM_030977536.1"/>
</dbReference>
<comment type="subcellular location">
    <subcellularLocation>
        <location evidence="1">Membrane</location>
        <topology evidence="1">Multi-pass membrane protein</topology>
    </subcellularLocation>
</comment>
<dbReference type="SUPFAM" id="SSF81343">
    <property type="entry name" value="Fumarate reductase respiratory complex transmembrane subunits"/>
    <property type="match status" value="1"/>
</dbReference>
<dbReference type="AlphaFoldDB" id="A0A7M7ND88"/>
<dbReference type="InterPro" id="IPR000701">
    <property type="entry name" value="SuccDH_FuR_B_TM-su"/>
</dbReference>
<feature type="transmembrane region" description="Helical" evidence="8">
    <location>
        <begin position="101"/>
        <end position="119"/>
    </location>
</feature>
<dbReference type="InterPro" id="IPR018495">
    <property type="entry name" value="Succ_DH_cyt_bsu_CS"/>
</dbReference>
<keyword evidence="6" id="KW-0408">Iron</keyword>
<dbReference type="PROSITE" id="PS01000">
    <property type="entry name" value="SDH_CYT_1"/>
    <property type="match status" value="1"/>
</dbReference>
<keyword evidence="5 8" id="KW-1133">Transmembrane helix</keyword>
<reference evidence="10" key="1">
    <citation type="submission" date="2015-02" db="EMBL/GenBank/DDBJ databases">
        <title>Genome sequencing for Strongylocentrotus purpuratus.</title>
        <authorList>
            <person name="Murali S."/>
            <person name="Liu Y."/>
            <person name="Vee V."/>
            <person name="English A."/>
            <person name="Wang M."/>
            <person name="Skinner E."/>
            <person name="Han Y."/>
            <person name="Muzny D.M."/>
            <person name="Worley K.C."/>
            <person name="Gibbs R.A."/>
        </authorList>
    </citation>
    <scope>NUCLEOTIDE SEQUENCE</scope>
</reference>
<evidence type="ECO:0000313" key="10">
    <source>
        <dbReference type="Proteomes" id="UP000007110"/>
    </source>
</evidence>
<dbReference type="FunCoup" id="A0A7M7ND88">
    <property type="interactions" value="1022"/>
</dbReference>
<evidence type="ECO:0000256" key="8">
    <source>
        <dbReference type="SAM" id="Phobius"/>
    </source>
</evidence>
<evidence type="ECO:0000256" key="4">
    <source>
        <dbReference type="ARBA" id="ARBA00022723"/>
    </source>
</evidence>
<dbReference type="GO" id="GO:0005739">
    <property type="term" value="C:mitochondrion"/>
    <property type="evidence" value="ECO:0007669"/>
    <property type="project" value="GOC"/>
</dbReference>
<dbReference type="Gene3D" id="1.20.1300.10">
    <property type="entry name" value="Fumarate reductase/succinate dehydrogenase, transmembrane subunit"/>
    <property type="match status" value="1"/>
</dbReference>
<dbReference type="OMA" id="LTWMLSG"/>
<evidence type="ECO:0000256" key="6">
    <source>
        <dbReference type="ARBA" id="ARBA00023004"/>
    </source>
</evidence>
<proteinExistence type="predicted"/>
<dbReference type="GO" id="GO:0006099">
    <property type="term" value="P:tricarboxylic acid cycle"/>
    <property type="evidence" value="ECO:0007669"/>
    <property type="project" value="InterPro"/>
</dbReference>
<evidence type="ECO:0000256" key="5">
    <source>
        <dbReference type="ARBA" id="ARBA00022989"/>
    </source>
</evidence>
<keyword evidence="4" id="KW-0479">Metal-binding</keyword>
<evidence type="ECO:0000256" key="3">
    <source>
        <dbReference type="ARBA" id="ARBA00022692"/>
    </source>
</evidence>
<evidence type="ECO:0008006" key="11">
    <source>
        <dbReference type="Google" id="ProtNLM"/>
    </source>
</evidence>
<dbReference type="CTD" id="6391"/>
<feature type="transmembrane region" description="Helical" evidence="8">
    <location>
        <begin position="131"/>
        <end position="152"/>
    </location>
</feature>
<dbReference type="Pfam" id="PF01127">
    <property type="entry name" value="Sdh_cyt"/>
    <property type="match status" value="1"/>
</dbReference>
<dbReference type="PROSITE" id="PS01001">
    <property type="entry name" value="SDH_CYT_2"/>
    <property type="match status" value="1"/>
</dbReference>
<evidence type="ECO:0000256" key="7">
    <source>
        <dbReference type="ARBA" id="ARBA00023136"/>
    </source>
</evidence>
<keyword evidence="10" id="KW-1185">Reference proteome</keyword>
<dbReference type="KEGG" id="spu:577495"/>
<dbReference type="NCBIfam" id="TIGR02970">
    <property type="entry name" value="succ_dehyd_cytB"/>
    <property type="match status" value="1"/>
</dbReference>
<name>A0A7M7ND88_STRPU</name>
<dbReference type="InParanoid" id="A0A7M7ND88"/>
<reference evidence="9" key="2">
    <citation type="submission" date="2021-01" db="UniProtKB">
        <authorList>
            <consortium name="EnsemblMetazoa"/>
        </authorList>
    </citation>
    <scope>IDENTIFICATION</scope>
</reference>
<dbReference type="PANTHER" id="PTHR10978">
    <property type="entry name" value="SUCCINATE DEHYDROGENASE CYTOCHROME B560 SUBUNIT"/>
    <property type="match status" value="1"/>
</dbReference>
<dbReference type="GeneID" id="577495"/>
<keyword evidence="7 8" id="KW-0472">Membrane</keyword>
<dbReference type="GO" id="GO:0006121">
    <property type="term" value="P:mitochondrial electron transport, succinate to ubiquinone"/>
    <property type="evidence" value="ECO:0000318"/>
    <property type="project" value="GO_Central"/>
</dbReference>
<dbReference type="Proteomes" id="UP000007110">
    <property type="component" value="Unassembled WGS sequence"/>
</dbReference>